<feature type="region of interest" description="Disordered" evidence="1">
    <location>
        <begin position="660"/>
        <end position="748"/>
    </location>
</feature>
<reference evidence="3 4" key="1">
    <citation type="submission" date="2023-01" db="EMBL/GenBank/DDBJ databases">
        <title>Genomes from the Australian National Cyanobacteria Reference Collection.</title>
        <authorList>
            <person name="Willis A."/>
            <person name="Lee E.M.F."/>
        </authorList>
    </citation>
    <scope>NUCLEOTIDE SEQUENCE [LARGE SCALE GENOMIC DNA]</scope>
    <source>
        <strain evidence="3 4">CS-549</strain>
    </source>
</reference>
<organism evidence="3 4">
    <name type="scientific">Sphaerospermopsis kisseleviana CS-549</name>
    <dbReference type="NCBI Taxonomy" id="3021783"/>
    <lineage>
        <taxon>Bacteria</taxon>
        <taxon>Bacillati</taxon>
        <taxon>Cyanobacteriota</taxon>
        <taxon>Cyanophyceae</taxon>
        <taxon>Nostocales</taxon>
        <taxon>Aphanizomenonaceae</taxon>
        <taxon>Sphaerospermopsis</taxon>
        <taxon>Sphaerospermopsis kisseleviana</taxon>
    </lineage>
</organism>
<feature type="region of interest" description="Disordered" evidence="1">
    <location>
        <begin position="143"/>
        <end position="181"/>
    </location>
</feature>
<dbReference type="RefSeq" id="WP_272110950.1">
    <property type="nucleotide sequence ID" value="NZ_JAQMTI010000303.1"/>
</dbReference>
<evidence type="ECO:0000259" key="2">
    <source>
        <dbReference type="Pfam" id="PF13699"/>
    </source>
</evidence>
<dbReference type="InterPro" id="IPR025295">
    <property type="entry name" value="eCIS_core_dom"/>
</dbReference>
<evidence type="ECO:0000313" key="3">
    <source>
        <dbReference type="EMBL" id="MDB9444317.1"/>
    </source>
</evidence>
<sequence length="1003" mass="111998">MSDRTFARKKTTATNFAQPSLISSTTPTLANPTRGFGLPTNNIIQKAADISTEQQEVQAAEQGSLEQLTIQEKPLSHDISRISFRRPQAKLKVGEPGDPYEQEADWVANRIMRMAIPDQVSTSVQHGENLLQRKCTDCEEEEGKIQTKPLLQRSSNGSLEAGDSIESRLNSSKGGGSPLGDTVRNFMEPRFGADFSSVRVHTDNTAVQMSKELGAQAFTHGSDVYFGEGKAPGNNELTAHELNHVVQQSGDKHKHTLTQMQLQTSTASLVQRDDNPHTIDTQEEIEEINYVFFFANGDAYGRAARTFIEANYPDYRSFRANSLEQMFAQLYEDCQARDIHIGEIILISHAVLAPPTDEEEEGNPETGEAATTQGSLLISPLSGSEERVTSETLRDLQSEFREGIHRRFQRNRAAVIGEAIDENTVIEIRACRIGQDRQTMQALRRFFGGQAQVRAPHGYQGYAILPFDEQNLTLEETVEILIEQGTAPASLRNQPAQQRSYVESIVAEYGGIPTQHFVMDEHHEAFSALSDEEQIAHISRPEQSEEGAALHTREQVASPAVQEGSWSYALDPSGFYEQAGSQMMRSDPELDQLSRQELEARAQRLNNPYLPENAPMLLRLRRAWEFVSLGDNLDNPDDPIAGLPPVEIFGEPGIVEADAERARRRQDTFEEQDIDAVAPTDRQRAILAGEPDSVTPVGGEESISGEASQVAEPLPTQAEPSRTSRSRRSTTRRARTSSSSSPEVAEESGGLRIIARDGLWLVFNRPAFRPEVVQYIWGNQFNPTITELRPRTGLVRSEDGIELDLGDTNWELAQTRFAARSELYDRMRPHVRQQIEELSDQSLTRPPSGPSWVPQDVWQQFLEANDGIYRYSRRSPLRTDIILIKREGLFWAGYAEAVTDETYLFQLMQVRAPSLFERLIGTETGQQAAIRWMADGNREYNGFMWQQVQAGIGPRQARRNYIEATYQRLLQGYIVLIGGSATPHAAGGTLGDILRATGVIPDY</sequence>
<feature type="domain" description="eCIS core" evidence="2">
    <location>
        <begin position="178"/>
        <end position="250"/>
    </location>
</feature>
<keyword evidence="4" id="KW-1185">Reference proteome</keyword>
<comment type="caution">
    <text evidence="3">The sequence shown here is derived from an EMBL/GenBank/DDBJ whole genome shotgun (WGS) entry which is preliminary data.</text>
</comment>
<proteinExistence type="predicted"/>
<dbReference type="EMBL" id="JAQMTI010000303">
    <property type="protein sequence ID" value="MDB9444317.1"/>
    <property type="molecule type" value="Genomic_DNA"/>
</dbReference>
<dbReference type="Pfam" id="PF13699">
    <property type="entry name" value="eCIS_core"/>
    <property type="match status" value="1"/>
</dbReference>
<gene>
    <name evidence="3" type="ORF">PN497_23605</name>
</gene>
<evidence type="ECO:0000256" key="1">
    <source>
        <dbReference type="SAM" id="MobiDB-lite"/>
    </source>
</evidence>
<accession>A0ABT4ZY18</accession>
<evidence type="ECO:0000313" key="4">
    <source>
        <dbReference type="Proteomes" id="UP001211711"/>
    </source>
</evidence>
<name>A0ABT4ZY18_9CYAN</name>
<protein>
    <submittedName>
        <fullName evidence="3">DUF4157 domain-containing protein</fullName>
    </submittedName>
</protein>
<dbReference type="Proteomes" id="UP001211711">
    <property type="component" value="Unassembled WGS sequence"/>
</dbReference>
<feature type="compositionally biased region" description="Basic residues" evidence="1">
    <location>
        <begin position="724"/>
        <end position="735"/>
    </location>
</feature>